<name>A0ABW7XCA9_9NOCA</name>
<protein>
    <submittedName>
        <fullName evidence="1">Uncharacterized protein</fullName>
    </submittedName>
</protein>
<dbReference type="EMBL" id="JBIRYO010000059">
    <property type="protein sequence ID" value="MFI2478777.1"/>
    <property type="molecule type" value="Genomic_DNA"/>
</dbReference>
<evidence type="ECO:0000313" key="2">
    <source>
        <dbReference type="Proteomes" id="UP001611415"/>
    </source>
</evidence>
<comment type="caution">
    <text evidence="1">The sequence shown here is derived from an EMBL/GenBank/DDBJ whole genome shotgun (WGS) entry which is preliminary data.</text>
</comment>
<gene>
    <name evidence="1" type="ORF">ACH49W_36055</name>
</gene>
<accession>A0ABW7XCA9</accession>
<evidence type="ECO:0000313" key="1">
    <source>
        <dbReference type="EMBL" id="MFI2478777.1"/>
    </source>
</evidence>
<dbReference type="RefSeq" id="WP_357411459.1">
    <property type="nucleotide sequence ID" value="NZ_JBEYCD010000033.1"/>
</dbReference>
<dbReference type="Proteomes" id="UP001611415">
    <property type="component" value="Unassembled WGS sequence"/>
</dbReference>
<keyword evidence="2" id="KW-1185">Reference proteome</keyword>
<proteinExistence type="predicted"/>
<organism evidence="1 2">
    <name type="scientific">Nocardia xishanensis</name>
    <dbReference type="NCBI Taxonomy" id="238964"/>
    <lineage>
        <taxon>Bacteria</taxon>
        <taxon>Bacillati</taxon>
        <taxon>Actinomycetota</taxon>
        <taxon>Actinomycetes</taxon>
        <taxon>Mycobacteriales</taxon>
        <taxon>Nocardiaceae</taxon>
        <taxon>Nocardia</taxon>
    </lineage>
</organism>
<reference evidence="1 2" key="1">
    <citation type="submission" date="2024-10" db="EMBL/GenBank/DDBJ databases">
        <title>The Natural Products Discovery Center: Release of the First 8490 Sequenced Strains for Exploring Actinobacteria Biosynthetic Diversity.</title>
        <authorList>
            <person name="Kalkreuter E."/>
            <person name="Kautsar S.A."/>
            <person name="Yang D."/>
            <person name="Bader C.D."/>
            <person name="Teijaro C.N."/>
            <person name="Fluegel L."/>
            <person name="Davis C.M."/>
            <person name="Simpson J.R."/>
            <person name="Lauterbach L."/>
            <person name="Steele A.D."/>
            <person name="Gui C."/>
            <person name="Meng S."/>
            <person name="Li G."/>
            <person name="Viehrig K."/>
            <person name="Ye F."/>
            <person name="Su P."/>
            <person name="Kiefer A.F."/>
            <person name="Nichols A."/>
            <person name="Cepeda A.J."/>
            <person name="Yan W."/>
            <person name="Fan B."/>
            <person name="Jiang Y."/>
            <person name="Adhikari A."/>
            <person name="Zheng C.-J."/>
            <person name="Schuster L."/>
            <person name="Cowan T.M."/>
            <person name="Smanski M.J."/>
            <person name="Chevrette M.G."/>
            <person name="De Carvalho L.P.S."/>
            <person name="Shen B."/>
        </authorList>
    </citation>
    <scope>NUCLEOTIDE SEQUENCE [LARGE SCALE GENOMIC DNA]</scope>
    <source>
        <strain evidence="1 2">NPDC019275</strain>
    </source>
</reference>
<sequence>MADTVTAGSEIHAADPAVRGSLSTLSFSRLVSPTHLVSQLGWAPRARPSITGPGTASSWSTCPPTPAARRWRQLTEQFSTTARIRRADSLKITTTF</sequence>